<dbReference type="Gene3D" id="2.40.33.20">
    <property type="entry name" value="PK beta-barrel domain-like"/>
    <property type="match status" value="1"/>
</dbReference>
<reference evidence="2 3" key="1">
    <citation type="submission" date="2019-03" db="EMBL/GenBank/DDBJ databases">
        <title>Draft genome sequences of novel Actinobacteria.</title>
        <authorList>
            <person name="Sahin N."/>
            <person name="Ay H."/>
            <person name="Saygin H."/>
        </authorList>
    </citation>
    <scope>NUCLEOTIDE SEQUENCE [LARGE SCALE GENOMIC DNA]</scope>
    <source>
        <strain evidence="2 3">7K502</strain>
    </source>
</reference>
<evidence type="ECO:0000313" key="3">
    <source>
        <dbReference type="Proteomes" id="UP000294947"/>
    </source>
</evidence>
<evidence type="ECO:0000313" key="2">
    <source>
        <dbReference type="EMBL" id="TDD43736.1"/>
    </source>
</evidence>
<dbReference type="PROSITE" id="PS51340">
    <property type="entry name" value="MOSC"/>
    <property type="match status" value="1"/>
</dbReference>
<protein>
    <submittedName>
        <fullName evidence="2">MOSC domain-containing protein</fullName>
    </submittedName>
</protein>
<comment type="caution">
    <text evidence="2">The sequence shown here is derived from an EMBL/GenBank/DDBJ whole genome shotgun (WGS) entry which is preliminary data.</text>
</comment>
<name>A0A4R4YG92_9PSEU</name>
<feature type="domain" description="MOSC" evidence="1">
    <location>
        <begin position="29"/>
        <end position="163"/>
    </location>
</feature>
<sequence>MGIVQSVNLAVVQTGDWTGRVGRSGIDKRPAGGPVRFEHAGVHGDTVCDVKYHGAWYQAAYAFDSEELGYWSRELGRELVPGNAGENLTLVGCDSSFAVIGERWRIGGAVLRVTGPRTPCRVFAGFWDVKGLVKRFSEHGRTGAYLAVEEPGEITAGDAVEVLSRPEHGVRVSEVFALKMQDRGDLAEHVAGGLADLPEKWRESIAARVQRYRSGRHSTMA</sequence>
<dbReference type="InterPro" id="IPR011037">
    <property type="entry name" value="Pyrv_Knase-like_insert_dom_sf"/>
</dbReference>
<dbReference type="GO" id="GO:0030170">
    <property type="term" value="F:pyridoxal phosphate binding"/>
    <property type="evidence" value="ECO:0007669"/>
    <property type="project" value="InterPro"/>
</dbReference>
<dbReference type="Pfam" id="PF03473">
    <property type="entry name" value="MOSC"/>
    <property type="match status" value="1"/>
</dbReference>
<keyword evidence="3" id="KW-1185">Reference proteome</keyword>
<dbReference type="RefSeq" id="WP_132489253.1">
    <property type="nucleotide sequence ID" value="NZ_SMKW01000037.1"/>
</dbReference>
<dbReference type="GO" id="GO:0003824">
    <property type="term" value="F:catalytic activity"/>
    <property type="evidence" value="ECO:0007669"/>
    <property type="project" value="InterPro"/>
</dbReference>
<dbReference type="InterPro" id="IPR005302">
    <property type="entry name" value="MoCF_Sase_C"/>
</dbReference>
<gene>
    <name evidence="2" type="ORF">E1288_25460</name>
</gene>
<organism evidence="2 3">
    <name type="scientific">Saccharopolyspora elongata</name>
    <dbReference type="NCBI Taxonomy" id="2530387"/>
    <lineage>
        <taxon>Bacteria</taxon>
        <taxon>Bacillati</taxon>
        <taxon>Actinomycetota</taxon>
        <taxon>Actinomycetes</taxon>
        <taxon>Pseudonocardiales</taxon>
        <taxon>Pseudonocardiaceae</taxon>
        <taxon>Saccharopolyspora</taxon>
    </lineage>
</organism>
<dbReference type="EMBL" id="SMKW01000037">
    <property type="protein sequence ID" value="TDD43736.1"/>
    <property type="molecule type" value="Genomic_DNA"/>
</dbReference>
<dbReference type="PANTHER" id="PTHR30212:SF2">
    <property type="entry name" value="PROTEIN YIIM"/>
    <property type="match status" value="1"/>
</dbReference>
<dbReference type="InterPro" id="IPR052353">
    <property type="entry name" value="Benzoxazolinone_Detox_Enz"/>
</dbReference>
<dbReference type="Proteomes" id="UP000294947">
    <property type="component" value="Unassembled WGS sequence"/>
</dbReference>
<proteinExistence type="predicted"/>
<dbReference type="GO" id="GO:0030151">
    <property type="term" value="F:molybdenum ion binding"/>
    <property type="evidence" value="ECO:0007669"/>
    <property type="project" value="InterPro"/>
</dbReference>
<dbReference type="PANTHER" id="PTHR30212">
    <property type="entry name" value="PROTEIN YIIM"/>
    <property type="match status" value="1"/>
</dbReference>
<dbReference type="AlphaFoldDB" id="A0A4R4YG92"/>
<evidence type="ECO:0000259" key="1">
    <source>
        <dbReference type="PROSITE" id="PS51340"/>
    </source>
</evidence>
<dbReference type="SUPFAM" id="SSF50800">
    <property type="entry name" value="PK beta-barrel domain-like"/>
    <property type="match status" value="1"/>
</dbReference>
<dbReference type="OrthoDB" id="9786134at2"/>
<accession>A0A4R4YG92</accession>